<gene>
    <name evidence="2" type="ORF">BCR42DRAFT_415312</name>
</gene>
<dbReference type="Proteomes" id="UP000193560">
    <property type="component" value="Unassembled WGS sequence"/>
</dbReference>
<accession>A0A1X2IIY7</accession>
<evidence type="ECO:0000313" key="2">
    <source>
        <dbReference type="EMBL" id="ORZ16556.1"/>
    </source>
</evidence>
<dbReference type="EMBL" id="MCGE01000011">
    <property type="protein sequence ID" value="ORZ16556.1"/>
    <property type="molecule type" value="Genomic_DNA"/>
</dbReference>
<comment type="caution">
    <text evidence="2">The sequence shown here is derived from an EMBL/GenBank/DDBJ whole genome shotgun (WGS) entry which is preliminary data.</text>
</comment>
<keyword evidence="1" id="KW-0472">Membrane</keyword>
<feature type="non-terminal residue" evidence="2">
    <location>
        <position position="80"/>
    </location>
</feature>
<organism evidence="2 3">
    <name type="scientific">Absidia repens</name>
    <dbReference type="NCBI Taxonomy" id="90262"/>
    <lineage>
        <taxon>Eukaryota</taxon>
        <taxon>Fungi</taxon>
        <taxon>Fungi incertae sedis</taxon>
        <taxon>Mucoromycota</taxon>
        <taxon>Mucoromycotina</taxon>
        <taxon>Mucoromycetes</taxon>
        <taxon>Mucorales</taxon>
        <taxon>Cunninghamellaceae</taxon>
        <taxon>Absidia</taxon>
    </lineage>
</organism>
<dbReference type="AlphaFoldDB" id="A0A1X2IIY7"/>
<evidence type="ECO:0000256" key="1">
    <source>
        <dbReference type="SAM" id="Phobius"/>
    </source>
</evidence>
<keyword evidence="1" id="KW-1133">Transmembrane helix</keyword>
<reference evidence="2 3" key="1">
    <citation type="submission" date="2016-07" db="EMBL/GenBank/DDBJ databases">
        <title>Pervasive Adenine N6-methylation of Active Genes in Fungi.</title>
        <authorList>
            <consortium name="DOE Joint Genome Institute"/>
            <person name="Mondo S.J."/>
            <person name="Dannebaum R.O."/>
            <person name="Kuo R.C."/>
            <person name="Labutti K."/>
            <person name="Haridas S."/>
            <person name="Kuo A."/>
            <person name="Salamov A."/>
            <person name="Ahrendt S.R."/>
            <person name="Lipzen A."/>
            <person name="Sullivan W."/>
            <person name="Andreopoulos W.B."/>
            <person name="Clum A."/>
            <person name="Lindquist E."/>
            <person name="Daum C."/>
            <person name="Ramamoorthy G.K."/>
            <person name="Gryganskyi A."/>
            <person name="Culley D."/>
            <person name="Magnuson J.K."/>
            <person name="James T.Y."/>
            <person name="O'Malley M.A."/>
            <person name="Stajich J.E."/>
            <person name="Spatafora J.W."/>
            <person name="Visel A."/>
            <person name="Grigoriev I.V."/>
        </authorList>
    </citation>
    <scope>NUCLEOTIDE SEQUENCE [LARGE SCALE GENOMIC DNA]</scope>
    <source>
        <strain evidence="2 3">NRRL 1336</strain>
    </source>
</reference>
<protein>
    <submittedName>
        <fullName evidence="2">Uncharacterized protein</fullName>
    </submittedName>
</protein>
<feature type="transmembrane region" description="Helical" evidence="1">
    <location>
        <begin position="57"/>
        <end position="76"/>
    </location>
</feature>
<sequence length="80" mass="9368">MAAIPNIKFSLVYFATPHSHTPPLFFFFEKRIVSVVPTRPPFIITRSFLLLLRPDSILLQLLCIPIFYMYVFILSINSFF</sequence>
<name>A0A1X2IIY7_9FUNG</name>
<evidence type="ECO:0000313" key="3">
    <source>
        <dbReference type="Proteomes" id="UP000193560"/>
    </source>
</evidence>
<proteinExistence type="predicted"/>
<keyword evidence="3" id="KW-1185">Reference proteome</keyword>
<keyword evidence="1" id="KW-0812">Transmembrane</keyword>